<feature type="domain" description="RING-type" evidence="14">
    <location>
        <begin position="320"/>
        <end position="364"/>
    </location>
</feature>
<keyword evidence="7" id="KW-0479">Metal-binding</keyword>
<dbReference type="InterPro" id="IPR018957">
    <property type="entry name" value="Znf_C3HC4_RING-type"/>
</dbReference>
<evidence type="ECO:0000313" key="17">
    <source>
        <dbReference type="Proteomes" id="UP001454036"/>
    </source>
</evidence>
<evidence type="ECO:0000256" key="3">
    <source>
        <dbReference type="ARBA" id="ARBA00003976"/>
    </source>
</evidence>
<evidence type="ECO:0000256" key="6">
    <source>
        <dbReference type="ARBA" id="ARBA00022679"/>
    </source>
</evidence>
<dbReference type="CDD" id="cd22582">
    <property type="entry name" value="BRcat_RBR_unk"/>
    <property type="match status" value="1"/>
</dbReference>
<dbReference type="InterPro" id="IPR012337">
    <property type="entry name" value="RNaseH-like_sf"/>
</dbReference>
<keyword evidence="8" id="KW-0677">Repeat</keyword>
<dbReference type="InterPro" id="IPR044066">
    <property type="entry name" value="TRIAD_supradom"/>
</dbReference>
<gene>
    <name evidence="16" type="ORF">LIER_09595</name>
</gene>
<dbReference type="GO" id="GO:0061630">
    <property type="term" value="F:ubiquitin protein ligase activity"/>
    <property type="evidence" value="ECO:0007669"/>
    <property type="project" value="UniProtKB-EC"/>
</dbReference>
<evidence type="ECO:0000256" key="2">
    <source>
        <dbReference type="ARBA" id="ARBA00001947"/>
    </source>
</evidence>
<evidence type="ECO:0000313" key="16">
    <source>
        <dbReference type="EMBL" id="GAA0150720.1"/>
    </source>
</evidence>
<evidence type="ECO:0000256" key="10">
    <source>
        <dbReference type="ARBA" id="ARBA00022786"/>
    </source>
</evidence>
<evidence type="ECO:0000256" key="9">
    <source>
        <dbReference type="ARBA" id="ARBA00022771"/>
    </source>
</evidence>
<name>A0AAV3PHG3_LITER</name>
<feature type="region of interest" description="Disordered" evidence="13">
    <location>
        <begin position="539"/>
        <end position="564"/>
    </location>
</feature>
<dbReference type="AlphaFoldDB" id="A0AAV3PHG3"/>
<keyword evidence="10" id="KW-0833">Ubl conjugation pathway</keyword>
<dbReference type="Gene3D" id="3.30.420.10">
    <property type="entry name" value="Ribonuclease H-like superfamily/Ribonuclease H"/>
    <property type="match status" value="1"/>
</dbReference>
<keyword evidence="9 12" id="KW-0863">Zinc-finger</keyword>
<comment type="function">
    <text evidence="3">Might act as an E3 ubiquitin-protein ligase, or as part of E3 complex, which accepts ubiquitin from specific E2 ubiquitin-conjugating enzymes and then transfers it to substrates.</text>
</comment>
<organism evidence="16 17">
    <name type="scientific">Lithospermum erythrorhizon</name>
    <name type="common">Purple gromwell</name>
    <name type="synonym">Lithospermum officinale var. erythrorhizon</name>
    <dbReference type="NCBI Taxonomy" id="34254"/>
    <lineage>
        <taxon>Eukaryota</taxon>
        <taxon>Viridiplantae</taxon>
        <taxon>Streptophyta</taxon>
        <taxon>Embryophyta</taxon>
        <taxon>Tracheophyta</taxon>
        <taxon>Spermatophyta</taxon>
        <taxon>Magnoliopsida</taxon>
        <taxon>eudicotyledons</taxon>
        <taxon>Gunneridae</taxon>
        <taxon>Pentapetalae</taxon>
        <taxon>asterids</taxon>
        <taxon>lamiids</taxon>
        <taxon>Boraginales</taxon>
        <taxon>Boraginaceae</taxon>
        <taxon>Boraginoideae</taxon>
        <taxon>Lithospermeae</taxon>
        <taxon>Lithospermum</taxon>
    </lineage>
</organism>
<protein>
    <recommendedName>
        <fullName evidence="5">RBR-type E3 ubiquitin transferase</fullName>
        <ecNumber evidence="5">2.3.2.31</ecNumber>
    </recommendedName>
</protein>
<evidence type="ECO:0000256" key="12">
    <source>
        <dbReference type="PROSITE-ProRule" id="PRU00175"/>
    </source>
</evidence>
<comment type="catalytic activity">
    <reaction evidence="1">
        <text>[E2 ubiquitin-conjugating enzyme]-S-ubiquitinyl-L-cysteine + [acceptor protein]-L-lysine = [E2 ubiquitin-conjugating enzyme]-L-cysteine + [acceptor protein]-N(6)-ubiquitinyl-L-lysine.</text>
        <dbReference type="EC" id="2.3.2.31"/>
    </reaction>
</comment>
<dbReference type="FunFam" id="3.30.40.10:FF:000230">
    <property type="entry name" value="RBR-type E3 ubiquitin transferase"/>
    <property type="match status" value="1"/>
</dbReference>
<comment type="cofactor">
    <cofactor evidence="2">
        <name>Zn(2+)</name>
        <dbReference type="ChEBI" id="CHEBI:29105"/>
    </cofactor>
</comment>
<dbReference type="GO" id="GO:0008270">
    <property type="term" value="F:zinc ion binding"/>
    <property type="evidence" value="ECO:0007669"/>
    <property type="project" value="UniProtKB-KW"/>
</dbReference>
<sequence>MEDIFIATAEQRKELSSAEYLDHDLDFAFHLQLQEAINASLTLNPTPSPSPSSPPLNALSTFNQLNNQVSTFDKLQSASTFNNLQSNERNDQVVSSFAELQSHELSKLEQEIKDRKISLSEFKRIRDDLHRRIHDKRLAVEIERMADEDWEEYGDNFERPLGGGEGVFRVYFKGLVEKGSERRGNLCGIGVAICDSSNELLFELRKPVVSAGVSRQCAELKALIEGLNVALALELKRVVFYCDYYPIFQYVIGRWSPKQQKVMTLVNQVGQLREKFTSCRPSFVARNDIKFAIKLSREAIDSQLNETHGAGKSGDLYEVCAICLEDINVNQIFLIDGCQHRYCYSCMKQHVEAKLLHGIVPKCPHENCNSELKIDSCSKFLTPKLIEMMGQRIKEALIPDADKVYCPYPKCSALMSRNQTSEHAGSSSAGGLRLVAKNCIKCYRLFCMSCKVPWHNDMSCFEYRRQHPFGNEEDFKLKSLAARNLWRQCVKCKHMIELAAGCYHMTCRCGFEFCYTCGAEWENKKATCTCPLFEYGSDEEFEDEEDEDDDDEEYYDSDSDDDFY</sequence>
<dbReference type="PROSITE" id="PS50089">
    <property type="entry name" value="ZF_RING_2"/>
    <property type="match status" value="1"/>
</dbReference>
<dbReference type="GO" id="GO:0004523">
    <property type="term" value="F:RNA-DNA hybrid ribonuclease activity"/>
    <property type="evidence" value="ECO:0007669"/>
    <property type="project" value="InterPro"/>
</dbReference>
<evidence type="ECO:0000256" key="13">
    <source>
        <dbReference type="SAM" id="MobiDB-lite"/>
    </source>
</evidence>
<dbReference type="InterPro" id="IPR002156">
    <property type="entry name" value="RNaseH_domain"/>
</dbReference>
<dbReference type="Proteomes" id="UP001454036">
    <property type="component" value="Unassembled WGS sequence"/>
</dbReference>
<dbReference type="GO" id="GO:0003676">
    <property type="term" value="F:nucleic acid binding"/>
    <property type="evidence" value="ECO:0007669"/>
    <property type="project" value="InterPro"/>
</dbReference>
<dbReference type="EC" id="2.3.2.31" evidence="5"/>
<dbReference type="Pfam" id="PF13456">
    <property type="entry name" value="RVT_3"/>
    <property type="match status" value="1"/>
</dbReference>
<accession>A0AAV3PHG3</accession>
<dbReference type="SMART" id="SM00184">
    <property type="entry name" value="RING"/>
    <property type="match status" value="1"/>
</dbReference>
<dbReference type="EMBL" id="BAABME010001643">
    <property type="protein sequence ID" value="GAA0150720.1"/>
    <property type="molecule type" value="Genomic_DNA"/>
</dbReference>
<comment type="similarity">
    <text evidence="4">Belongs to the RBR family. Ariadne subfamily.</text>
</comment>
<dbReference type="Pfam" id="PF01485">
    <property type="entry name" value="IBR"/>
    <property type="match status" value="2"/>
</dbReference>
<keyword evidence="6" id="KW-0808">Transferase</keyword>
<dbReference type="Gene3D" id="3.30.40.10">
    <property type="entry name" value="Zinc/RING finger domain, C3HC4 (zinc finger)"/>
    <property type="match status" value="1"/>
</dbReference>
<dbReference type="GO" id="GO:0016567">
    <property type="term" value="P:protein ubiquitination"/>
    <property type="evidence" value="ECO:0007669"/>
    <property type="project" value="InterPro"/>
</dbReference>
<dbReference type="CDD" id="cd22584">
    <property type="entry name" value="Rcat_RBR_unk"/>
    <property type="match status" value="1"/>
</dbReference>
<evidence type="ECO:0000256" key="11">
    <source>
        <dbReference type="ARBA" id="ARBA00022833"/>
    </source>
</evidence>
<dbReference type="InterPro" id="IPR036397">
    <property type="entry name" value="RNaseH_sf"/>
</dbReference>
<evidence type="ECO:0000256" key="7">
    <source>
        <dbReference type="ARBA" id="ARBA00022723"/>
    </source>
</evidence>
<comment type="caution">
    <text evidence="16">The sequence shown here is derived from an EMBL/GenBank/DDBJ whole genome shotgun (WGS) entry which is preliminary data.</text>
</comment>
<dbReference type="PANTHER" id="PTHR11685">
    <property type="entry name" value="RBR FAMILY RING FINGER AND IBR DOMAIN-CONTAINING"/>
    <property type="match status" value="1"/>
</dbReference>
<dbReference type="FunFam" id="1.20.120.1750:FF:000019">
    <property type="entry name" value="RBR-type E3 ubiquitin transferase"/>
    <property type="match status" value="1"/>
</dbReference>
<evidence type="ECO:0000256" key="4">
    <source>
        <dbReference type="ARBA" id="ARBA00005884"/>
    </source>
</evidence>
<dbReference type="SUPFAM" id="SSF53098">
    <property type="entry name" value="Ribonuclease H-like"/>
    <property type="match status" value="1"/>
</dbReference>
<dbReference type="InterPro" id="IPR001841">
    <property type="entry name" value="Znf_RING"/>
</dbReference>
<dbReference type="FunFam" id="3.30.420.10:FF:000076">
    <property type="entry name" value="RBR-type E3 ubiquitin transferase"/>
    <property type="match status" value="1"/>
</dbReference>
<evidence type="ECO:0000256" key="8">
    <source>
        <dbReference type="ARBA" id="ARBA00022737"/>
    </source>
</evidence>
<dbReference type="PROSITE" id="PS51873">
    <property type="entry name" value="TRIAD"/>
    <property type="match status" value="1"/>
</dbReference>
<evidence type="ECO:0000259" key="15">
    <source>
        <dbReference type="PROSITE" id="PS51873"/>
    </source>
</evidence>
<reference evidence="16 17" key="1">
    <citation type="submission" date="2024-01" db="EMBL/GenBank/DDBJ databases">
        <title>The complete chloroplast genome sequence of Lithospermum erythrorhizon: insights into the phylogenetic relationship among Boraginaceae species and the maternal lineages of purple gromwells.</title>
        <authorList>
            <person name="Okada T."/>
            <person name="Watanabe K."/>
        </authorList>
    </citation>
    <scope>NUCLEOTIDE SEQUENCE [LARGE SCALE GENOMIC DNA]</scope>
</reference>
<keyword evidence="17" id="KW-1185">Reference proteome</keyword>
<dbReference type="InterPro" id="IPR031127">
    <property type="entry name" value="E3_UB_ligase_RBR"/>
</dbReference>
<proteinExistence type="inferred from homology"/>
<evidence type="ECO:0000256" key="5">
    <source>
        <dbReference type="ARBA" id="ARBA00012251"/>
    </source>
</evidence>
<dbReference type="GO" id="GO:0016874">
    <property type="term" value="F:ligase activity"/>
    <property type="evidence" value="ECO:0007669"/>
    <property type="project" value="UniProtKB-KW"/>
</dbReference>
<dbReference type="Gene3D" id="1.20.120.1750">
    <property type="match status" value="1"/>
</dbReference>
<evidence type="ECO:0000256" key="1">
    <source>
        <dbReference type="ARBA" id="ARBA00001798"/>
    </source>
</evidence>
<dbReference type="SUPFAM" id="SSF57850">
    <property type="entry name" value="RING/U-box"/>
    <property type="match status" value="3"/>
</dbReference>
<dbReference type="InterPro" id="IPR013083">
    <property type="entry name" value="Znf_RING/FYVE/PHD"/>
</dbReference>
<keyword evidence="16" id="KW-0436">Ligase</keyword>
<dbReference type="PROSITE" id="PS00518">
    <property type="entry name" value="ZF_RING_1"/>
    <property type="match status" value="1"/>
</dbReference>
<feature type="domain" description="RING-type" evidence="15">
    <location>
        <begin position="316"/>
        <end position="539"/>
    </location>
</feature>
<dbReference type="SMART" id="SM00647">
    <property type="entry name" value="IBR"/>
    <property type="match status" value="2"/>
</dbReference>
<dbReference type="Pfam" id="PF00097">
    <property type="entry name" value="zf-C3HC4"/>
    <property type="match status" value="1"/>
</dbReference>
<evidence type="ECO:0000259" key="14">
    <source>
        <dbReference type="PROSITE" id="PS50089"/>
    </source>
</evidence>
<dbReference type="InterPro" id="IPR017907">
    <property type="entry name" value="Znf_RING_CS"/>
</dbReference>
<dbReference type="InterPro" id="IPR002867">
    <property type="entry name" value="IBR_dom"/>
</dbReference>
<keyword evidence="11" id="KW-0862">Zinc</keyword>